<dbReference type="Gene3D" id="3.30.420.40">
    <property type="match status" value="2"/>
</dbReference>
<name>A0ABQ7HVV4_9MICR</name>
<evidence type="ECO:0000313" key="2">
    <source>
        <dbReference type="EMBL" id="KAF7679673.1"/>
    </source>
</evidence>
<reference evidence="2 3" key="1">
    <citation type="submission" date="2019-01" db="EMBL/GenBank/DDBJ databases">
        <title>Genomes sequencing and comparative genomics of infectious freshwater microsporidia, Cucumispora dikerogammari and Thelohania contejeani.</title>
        <authorList>
            <person name="Cormier A."/>
            <person name="Giraud I."/>
            <person name="Wattier R."/>
            <person name="Teixeira M."/>
            <person name="Grandjean F."/>
            <person name="Rigaud T."/>
            <person name="Cordaux R."/>
        </authorList>
    </citation>
    <scope>NUCLEOTIDE SEQUENCE [LARGE SCALE GENOMIC DNA]</scope>
    <source>
        <strain evidence="2">T1</strain>
        <tissue evidence="2">Spores</tissue>
    </source>
</reference>
<dbReference type="Proteomes" id="UP001516464">
    <property type="component" value="Unassembled WGS sequence"/>
</dbReference>
<dbReference type="PANTHER" id="PTHR11937">
    <property type="entry name" value="ACTIN"/>
    <property type="match status" value="1"/>
</dbReference>
<evidence type="ECO:0000256" key="1">
    <source>
        <dbReference type="RuleBase" id="RU000487"/>
    </source>
</evidence>
<dbReference type="SUPFAM" id="SSF53067">
    <property type="entry name" value="Actin-like ATPase domain"/>
    <property type="match status" value="2"/>
</dbReference>
<accession>A0ABQ7HVV4</accession>
<keyword evidence="3" id="KW-1185">Reference proteome</keyword>
<comment type="similarity">
    <text evidence="1">Belongs to the actin family.</text>
</comment>
<dbReference type="Gene3D" id="3.90.640.10">
    <property type="entry name" value="Actin, Chain A, domain 4"/>
    <property type="match status" value="1"/>
</dbReference>
<organism evidence="2 3">
    <name type="scientific">Astathelohania contejeani</name>
    <dbReference type="NCBI Taxonomy" id="164912"/>
    <lineage>
        <taxon>Eukaryota</taxon>
        <taxon>Fungi</taxon>
        <taxon>Fungi incertae sedis</taxon>
        <taxon>Microsporidia</taxon>
        <taxon>Astathelohaniidae</taxon>
        <taxon>Astathelohania</taxon>
    </lineage>
</organism>
<dbReference type="InterPro" id="IPR004000">
    <property type="entry name" value="Actin"/>
</dbReference>
<gene>
    <name evidence="2" type="ORF">TCON_2525</name>
</gene>
<evidence type="ECO:0000313" key="3">
    <source>
        <dbReference type="Proteomes" id="UP001516464"/>
    </source>
</evidence>
<comment type="caution">
    <text evidence="2">The sequence shown here is derived from an EMBL/GenBank/DDBJ whole genome shotgun (WGS) entry which is preliminary data.</text>
</comment>
<dbReference type="SMART" id="SM00268">
    <property type="entry name" value="ACTIN"/>
    <property type="match status" value="1"/>
</dbReference>
<sequence length="360" mass="40413">MFVTGDPSSIIADIGTETLKIGYSGSESPSIYRTTPCLFNNYTSPVVNSIVQDIPGYFHLLQKYLPSFESQLLIAEHTLQPSSTRREMLGPLFESRLCNSVLFVKSAVLDLFAYGKSTGVVVALSGGSTTVVTIVEGMITHQQMVGVGGFELTRMVGDIVGDVIPRQMIKSKSTDGYETVNLSWTSERLHYEKTEVYRDIKERMCSVRTNKKEIKKEEPTEEMKKEEMILNEYELPTGKYIQMGQEKYELYECIFKELATVIHKLIEMNDPELRFTLLGNIVLSGGVGNAVGITERLIQDLYLWYPVSKIKIVHDKRFNTFFGGAIVGSLGSARALYISAEDYQEVGEGILDRKKCDWLG</sequence>
<dbReference type="InterPro" id="IPR043129">
    <property type="entry name" value="ATPase_NBD"/>
</dbReference>
<protein>
    <submittedName>
        <fullName evidence="2">Actin</fullName>
    </submittedName>
</protein>
<dbReference type="Pfam" id="PF00022">
    <property type="entry name" value="Actin"/>
    <property type="match status" value="1"/>
</dbReference>
<dbReference type="EMBL" id="SBIQ01000343">
    <property type="protein sequence ID" value="KAF7679673.1"/>
    <property type="molecule type" value="Genomic_DNA"/>
</dbReference>
<proteinExistence type="inferred from homology"/>